<protein>
    <recommendedName>
        <fullName evidence="4">Tyr recombinase domain-containing protein</fullName>
    </recommendedName>
</protein>
<feature type="domain" description="Tyr recombinase" evidence="4">
    <location>
        <begin position="162"/>
        <end position="336"/>
    </location>
</feature>
<dbReference type="PANTHER" id="PTHR30349">
    <property type="entry name" value="PHAGE INTEGRASE-RELATED"/>
    <property type="match status" value="1"/>
</dbReference>
<dbReference type="Pfam" id="PF00589">
    <property type="entry name" value="Phage_integrase"/>
    <property type="match status" value="1"/>
</dbReference>
<evidence type="ECO:0000313" key="6">
    <source>
        <dbReference type="Proteomes" id="UP000515317"/>
    </source>
</evidence>
<dbReference type="Proteomes" id="UP000515317">
    <property type="component" value="Chromosome"/>
</dbReference>
<evidence type="ECO:0000256" key="1">
    <source>
        <dbReference type="ARBA" id="ARBA00022908"/>
    </source>
</evidence>
<name>A0A6S6QQK5_9HYPH</name>
<feature type="region of interest" description="Disordered" evidence="3">
    <location>
        <begin position="345"/>
        <end position="388"/>
    </location>
</feature>
<evidence type="ECO:0000313" key="5">
    <source>
        <dbReference type="EMBL" id="BCJ91836.1"/>
    </source>
</evidence>
<keyword evidence="6" id="KW-1185">Reference proteome</keyword>
<dbReference type="AlphaFoldDB" id="A0A6S6QQK5"/>
<dbReference type="KEGG" id="tso:IZ6_25710"/>
<dbReference type="InterPro" id="IPR013762">
    <property type="entry name" value="Integrase-like_cat_sf"/>
</dbReference>
<sequence>MAELYKRSRSPYFQARLRIGDKIERVSTGQRTRGEAQTWADNEEAKRNFLIVNAEDLTLIEASEKFFAERTDLKPTTVALYKGNLVNILRILGDFPMKTLDEDRLGHYVQSRKDMRTTRGPAIRKDLAFLSTLYTHARHWPGGPKTNPLKEFSRKGIPDSKKDKTWLRPQEFERLLSVCRHEYQRLFVTLAVHTGLRKSELFKLRWDQIDMDERLITIGNIDVNETKSGKSRMVPLSDVAFDTLRRTPRAQREGWVFLNRATGKPYTTLKKFWLRARRDAKLTGVKIHHMRHTFASWNAMRGVREKVIQDMLGHSTSSMTHRYAHTSIDELFAAAKVFSANTLGAHRAPDSAEEQEEGTEESVDFSEGKDGAALPAKAADPQIHNLVL</sequence>
<evidence type="ECO:0000256" key="2">
    <source>
        <dbReference type="ARBA" id="ARBA00023172"/>
    </source>
</evidence>
<dbReference type="InterPro" id="IPR011010">
    <property type="entry name" value="DNA_brk_join_enz"/>
</dbReference>
<keyword evidence="2" id="KW-0233">DNA recombination</keyword>
<keyword evidence="1" id="KW-0229">DNA integration</keyword>
<organism evidence="5 6">
    <name type="scientific">Terrihabitans soli</name>
    <dbReference type="NCBI Taxonomy" id="708113"/>
    <lineage>
        <taxon>Bacteria</taxon>
        <taxon>Pseudomonadati</taxon>
        <taxon>Pseudomonadota</taxon>
        <taxon>Alphaproteobacteria</taxon>
        <taxon>Hyphomicrobiales</taxon>
        <taxon>Terrihabitans</taxon>
    </lineage>
</organism>
<evidence type="ECO:0000256" key="3">
    <source>
        <dbReference type="SAM" id="MobiDB-lite"/>
    </source>
</evidence>
<dbReference type="SUPFAM" id="SSF56349">
    <property type="entry name" value="DNA breaking-rejoining enzymes"/>
    <property type="match status" value="1"/>
</dbReference>
<dbReference type="CDD" id="cd00796">
    <property type="entry name" value="INT_Rci_Hp1_C"/>
    <property type="match status" value="1"/>
</dbReference>
<accession>A0A6S6QQK5</accession>
<proteinExistence type="predicted"/>
<dbReference type="PROSITE" id="PS51898">
    <property type="entry name" value="TYR_RECOMBINASE"/>
    <property type="match status" value="1"/>
</dbReference>
<dbReference type="GO" id="GO:0003677">
    <property type="term" value="F:DNA binding"/>
    <property type="evidence" value="ECO:0007669"/>
    <property type="project" value="InterPro"/>
</dbReference>
<dbReference type="Gene3D" id="1.10.443.10">
    <property type="entry name" value="Intergrase catalytic core"/>
    <property type="match status" value="1"/>
</dbReference>
<dbReference type="GO" id="GO:0015074">
    <property type="term" value="P:DNA integration"/>
    <property type="evidence" value="ECO:0007669"/>
    <property type="project" value="UniProtKB-KW"/>
</dbReference>
<dbReference type="EMBL" id="AP023361">
    <property type="protein sequence ID" value="BCJ91836.1"/>
    <property type="molecule type" value="Genomic_DNA"/>
</dbReference>
<gene>
    <name evidence="5" type="ORF">IZ6_25710</name>
</gene>
<feature type="compositionally biased region" description="Acidic residues" evidence="3">
    <location>
        <begin position="351"/>
        <end position="364"/>
    </location>
</feature>
<evidence type="ECO:0000259" key="4">
    <source>
        <dbReference type="PROSITE" id="PS51898"/>
    </source>
</evidence>
<dbReference type="InterPro" id="IPR002104">
    <property type="entry name" value="Integrase_catalytic"/>
</dbReference>
<dbReference type="GO" id="GO:0006310">
    <property type="term" value="P:DNA recombination"/>
    <property type="evidence" value="ECO:0007669"/>
    <property type="project" value="UniProtKB-KW"/>
</dbReference>
<reference evidence="5 6" key="1">
    <citation type="submission" date="2020-08" db="EMBL/GenBank/DDBJ databases">
        <title>Genome sequence of Rhizobiales bacterium strain IZ6.</title>
        <authorList>
            <person name="Nakai R."/>
            <person name="Naganuma T."/>
        </authorList>
    </citation>
    <scope>NUCLEOTIDE SEQUENCE [LARGE SCALE GENOMIC DNA]</scope>
    <source>
        <strain evidence="5 6">IZ6</strain>
    </source>
</reference>
<dbReference type="InterPro" id="IPR050090">
    <property type="entry name" value="Tyrosine_recombinase_XerCD"/>
</dbReference>
<dbReference type="PANTHER" id="PTHR30349:SF64">
    <property type="entry name" value="PROPHAGE INTEGRASE INTD-RELATED"/>
    <property type="match status" value="1"/>
</dbReference>